<dbReference type="STRING" id="1109443.G4TJ21"/>
<organism evidence="10 11">
    <name type="scientific">Serendipita indica (strain DSM 11827)</name>
    <name type="common">Root endophyte fungus</name>
    <name type="synonym">Piriformospora indica</name>
    <dbReference type="NCBI Taxonomy" id="1109443"/>
    <lineage>
        <taxon>Eukaryota</taxon>
        <taxon>Fungi</taxon>
        <taxon>Dikarya</taxon>
        <taxon>Basidiomycota</taxon>
        <taxon>Agaricomycotina</taxon>
        <taxon>Agaricomycetes</taxon>
        <taxon>Sebacinales</taxon>
        <taxon>Serendipitaceae</taxon>
        <taxon>Serendipita</taxon>
    </lineage>
</organism>
<accession>G4TJ21</accession>
<keyword evidence="2 6" id="KW-0728">SH3 domain</keyword>
<dbReference type="InterPro" id="IPR036028">
    <property type="entry name" value="SH3-like_dom_sf"/>
</dbReference>
<feature type="domain" description="SH3" evidence="9">
    <location>
        <begin position="302"/>
        <end position="363"/>
    </location>
</feature>
<sequence length="396" mass="41175">MIVAPGHLEARDAIRHIEARQGRGPPTPVAPADPPEDDGDIISMILSGIFGGIDDEPTTTSTRSSTRSTSTRSTSTTTSSTRSTSTSTSTRTTAEVVTTPPPVVATPTPSSSSARSTTIITQTANNANNTANDTSKNNSGLPSVVIGVIVAAAVIFGLIFIALIARKIFQAKRRRRRATWAENGGVSPFQDPLVREKALPPPPPPETQDYTGYPAYPPAAVTFANQPAPYSPAAASSAGYPAPYPFGGTGNVAQPNGVIGTTTTASMFQSSSAYSPADLAGPVVIQQTPPTPIAGSTTVPAASAQLSVVKRTFIPSLPDELSIANGEQVRVLSLYDDGWALCEKVATGEKGVVPQECLESAQSAVSNTPAQQLAGSEESARLNRNSSLRRGQEQTY</sequence>
<protein>
    <recommendedName>
        <fullName evidence="9">SH3 domain-containing protein</fullName>
    </recommendedName>
</protein>
<feature type="compositionally biased region" description="Low complexity" evidence="7">
    <location>
        <begin position="105"/>
        <end position="117"/>
    </location>
</feature>
<dbReference type="InParanoid" id="G4TJ21"/>
<dbReference type="PROSITE" id="PS50002">
    <property type="entry name" value="SH3"/>
    <property type="match status" value="1"/>
</dbReference>
<comment type="subcellular location">
    <subcellularLocation>
        <location evidence="1">Membrane</location>
        <topology evidence="1">Single-pass membrane protein</topology>
    </subcellularLocation>
</comment>
<dbReference type="SUPFAM" id="SSF50044">
    <property type="entry name" value="SH3-domain"/>
    <property type="match status" value="1"/>
</dbReference>
<dbReference type="Pfam" id="PF14604">
    <property type="entry name" value="SH3_9"/>
    <property type="match status" value="1"/>
</dbReference>
<keyword evidence="3 8" id="KW-0812">Transmembrane</keyword>
<dbReference type="OrthoDB" id="5340910at2759"/>
<keyword evidence="11" id="KW-1185">Reference proteome</keyword>
<dbReference type="HOGENOM" id="CLU_696599_0_0_1"/>
<gene>
    <name evidence="10" type="ORF">PIIN_05262</name>
</gene>
<evidence type="ECO:0000313" key="11">
    <source>
        <dbReference type="Proteomes" id="UP000007148"/>
    </source>
</evidence>
<proteinExistence type="predicted"/>
<comment type="caution">
    <text evidence="10">The sequence shown here is derived from an EMBL/GenBank/DDBJ whole genome shotgun (WGS) entry which is preliminary data.</text>
</comment>
<feature type="region of interest" description="Disordered" evidence="7">
    <location>
        <begin position="17"/>
        <end position="117"/>
    </location>
</feature>
<evidence type="ECO:0000256" key="5">
    <source>
        <dbReference type="ARBA" id="ARBA00023136"/>
    </source>
</evidence>
<evidence type="ECO:0000256" key="2">
    <source>
        <dbReference type="ARBA" id="ARBA00022443"/>
    </source>
</evidence>
<evidence type="ECO:0000256" key="7">
    <source>
        <dbReference type="SAM" id="MobiDB-lite"/>
    </source>
</evidence>
<feature type="transmembrane region" description="Helical" evidence="8">
    <location>
        <begin position="144"/>
        <end position="165"/>
    </location>
</feature>
<dbReference type="PANTHER" id="PTHR15549:SF30">
    <property type="entry name" value="MID2 DOMAIN-CONTAINING PROTEIN"/>
    <property type="match status" value="1"/>
</dbReference>
<dbReference type="Gene3D" id="2.30.30.40">
    <property type="entry name" value="SH3 Domains"/>
    <property type="match status" value="1"/>
</dbReference>
<dbReference type="eggNOG" id="ENOG502S9NZ">
    <property type="taxonomic scope" value="Eukaryota"/>
</dbReference>
<evidence type="ECO:0000256" key="3">
    <source>
        <dbReference type="ARBA" id="ARBA00022692"/>
    </source>
</evidence>
<keyword evidence="5 8" id="KW-0472">Membrane</keyword>
<feature type="region of interest" description="Disordered" evidence="7">
    <location>
        <begin position="361"/>
        <end position="396"/>
    </location>
</feature>
<dbReference type="Proteomes" id="UP000007148">
    <property type="component" value="Unassembled WGS sequence"/>
</dbReference>
<dbReference type="GO" id="GO:0016020">
    <property type="term" value="C:membrane"/>
    <property type="evidence" value="ECO:0007669"/>
    <property type="project" value="UniProtKB-SubCell"/>
</dbReference>
<dbReference type="AlphaFoldDB" id="G4TJ21"/>
<evidence type="ECO:0000256" key="8">
    <source>
        <dbReference type="SAM" id="Phobius"/>
    </source>
</evidence>
<dbReference type="SMART" id="SM00326">
    <property type="entry name" value="SH3"/>
    <property type="match status" value="1"/>
</dbReference>
<keyword evidence="4 8" id="KW-1133">Transmembrane helix</keyword>
<evidence type="ECO:0000256" key="4">
    <source>
        <dbReference type="ARBA" id="ARBA00022989"/>
    </source>
</evidence>
<dbReference type="InterPro" id="IPR051694">
    <property type="entry name" value="Immunoregulatory_rcpt-like"/>
</dbReference>
<dbReference type="GO" id="GO:0071944">
    <property type="term" value="C:cell periphery"/>
    <property type="evidence" value="ECO:0007669"/>
    <property type="project" value="UniProtKB-ARBA"/>
</dbReference>
<evidence type="ECO:0000256" key="1">
    <source>
        <dbReference type="ARBA" id="ARBA00004167"/>
    </source>
</evidence>
<dbReference type="PANTHER" id="PTHR15549">
    <property type="entry name" value="PAIRED IMMUNOGLOBULIN-LIKE TYPE 2 RECEPTOR"/>
    <property type="match status" value="1"/>
</dbReference>
<name>G4TJ21_SERID</name>
<feature type="compositionally biased region" description="Low complexity" evidence="7">
    <location>
        <begin position="58"/>
        <end position="98"/>
    </location>
</feature>
<feature type="compositionally biased region" description="Polar residues" evidence="7">
    <location>
        <begin position="361"/>
        <end position="374"/>
    </location>
</feature>
<dbReference type="OMA" id="VANHTNR"/>
<evidence type="ECO:0000313" key="10">
    <source>
        <dbReference type="EMBL" id="CCA71323.1"/>
    </source>
</evidence>
<evidence type="ECO:0000259" key="9">
    <source>
        <dbReference type="PROSITE" id="PS50002"/>
    </source>
</evidence>
<evidence type="ECO:0000256" key="6">
    <source>
        <dbReference type="PROSITE-ProRule" id="PRU00192"/>
    </source>
</evidence>
<dbReference type="InterPro" id="IPR001452">
    <property type="entry name" value="SH3_domain"/>
</dbReference>
<dbReference type="EMBL" id="CAFZ01000114">
    <property type="protein sequence ID" value="CCA71323.1"/>
    <property type="molecule type" value="Genomic_DNA"/>
</dbReference>
<reference evidence="10 11" key="1">
    <citation type="journal article" date="2011" name="PLoS Pathog.">
        <title>Endophytic Life Strategies Decoded by Genome and Transcriptome Analyses of the Mutualistic Root Symbiont Piriformospora indica.</title>
        <authorList>
            <person name="Zuccaro A."/>
            <person name="Lahrmann U."/>
            <person name="Guldener U."/>
            <person name="Langen G."/>
            <person name="Pfiffi S."/>
            <person name="Biedenkopf D."/>
            <person name="Wong P."/>
            <person name="Samans B."/>
            <person name="Grimm C."/>
            <person name="Basiewicz M."/>
            <person name="Murat C."/>
            <person name="Martin F."/>
            <person name="Kogel K.H."/>
        </authorList>
    </citation>
    <scope>NUCLEOTIDE SEQUENCE [LARGE SCALE GENOMIC DNA]</scope>
    <source>
        <strain evidence="10 11">DSM 11827</strain>
    </source>
</reference>